<evidence type="ECO:0000256" key="2">
    <source>
        <dbReference type="ARBA" id="ARBA00022827"/>
    </source>
</evidence>
<protein>
    <submittedName>
        <fullName evidence="5">Pc21g02400 protein</fullName>
    </submittedName>
</protein>
<dbReference type="Gene3D" id="3.50.50.60">
    <property type="entry name" value="FAD/NAD(P)-binding domain"/>
    <property type="match status" value="1"/>
</dbReference>
<dbReference type="Pfam" id="PF01494">
    <property type="entry name" value="FAD_binding_3"/>
    <property type="match status" value="1"/>
</dbReference>
<dbReference type="AlphaFoldDB" id="B6HJN4"/>
<proteinExistence type="predicted"/>
<keyword evidence="3" id="KW-0560">Oxidoreductase</keyword>
<dbReference type="VEuPathDB" id="FungiDB:PCH_Pc21g02400"/>
<evidence type="ECO:0000259" key="4">
    <source>
        <dbReference type="Pfam" id="PF01494"/>
    </source>
</evidence>
<dbReference type="PRINTS" id="PR00420">
    <property type="entry name" value="RNGMNOXGNASE"/>
</dbReference>
<dbReference type="HOGENOM" id="CLU_1778101_0_0_1"/>
<dbReference type="STRING" id="500485.B6HJN4"/>
<dbReference type="OrthoDB" id="10016252at2759"/>
<gene>
    <name evidence="5" type="ORF">Pc21g02400</name>
    <name evidence="5" type="ORF">PCH_Pc21g02400</name>
</gene>
<name>B6HJN4_PENRW</name>
<organism evidence="5 6">
    <name type="scientific">Penicillium rubens (strain ATCC 28089 / DSM 1075 / NRRL 1951 / Wisconsin 54-1255)</name>
    <name type="common">Penicillium chrysogenum</name>
    <dbReference type="NCBI Taxonomy" id="500485"/>
    <lineage>
        <taxon>Eukaryota</taxon>
        <taxon>Fungi</taxon>
        <taxon>Dikarya</taxon>
        <taxon>Ascomycota</taxon>
        <taxon>Pezizomycotina</taxon>
        <taxon>Eurotiomycetes</taxon>
        <taxon>Eurotiomycetidae</taxon>
        <taxon>Eurotiales</taxon>
        <taxon>Aspergillaceae</taxon>
        <taxon>Penicillium</taxon>
        <taxon>Penicillium chrysogenum species complex</taxon>
    </lineage>
</organism>
<keyword evidence="6" id="KW-1185">Reference proteome</keyword>
<keyword evidence="1" id="KW-0285">Flavoprotein</keyword>
<dbReference type="SUPFAM" id="SSF51905">
    <property type="entry name" value="FAD/NAD(P)-binding domain"/>
    <property type="match status" value="1"/>
</dbReference>
<dbReference type="BioCyc" id="PCHR:PC21G02400-MONOMER"/>
<accession>B6HJN4</accession>
<sequence>MFVLEKMLPSPRPINAEVIKSSLYWVHQLCASTFRKARCVLVGEAAHLNNPIGAMGLSTGPIDSEALCDKHEIILEGKSSDLLDIYANERAKTFQMVVDPQSTQNKLRVQSDPELTHENWLLRRLNSGSPKFKSLGCHFSNSGGWL</sequence>
<dbReference type="Proteomes" id="UP000000724">
    <property type="component" value="Contig Pc00c21"/>
</dbReference>
<keyword evidence="2" id="KW-0274">FAD</keyword>
<reference evidence="5 6" key="1">
    <citation type="journal article" date="2008" name="Nat. Biotechnol.">
        <title>Genome sequencing and analysis of the filamentous fungus Penicillium chrysogenum.</title>
        <authorList>
            <person name="van den Berg M.A."/>
            <person name="Albang R."/>
            <person name="Albermann K."/>
            <person name="Badger J.H."/>
            <person name="Daran J.-M."/>
            <person name="Driessen A.J.M."/>
            <person name="Garcia-Estrada C."/>
            <person name="Fedorova N.D."/>
            <person name="Harris D.M."/>
            <person name="Heijne W.H.M."/>
            <person name="Joardar V.S."/>
            <person name="Kiel J.A.K.W."/>
            <person name="Kovalchuk A."/>
            <person name="Martin J.F."/>
            <person name="Nierman W.C."/>
            <person name="Nijland J.G."/>
            <person name="Pronk J.T."/>
            <person name="Roubos J.A."/>
            <person name="van der Klei I.J."/>
            <person name="van Peij N.N.M.E."/>
            <person name="Veenhuis M."/>
            <person name="von Doehren H."/>
            <person name="Wagner C."/>
            <person name="Wortman J.R."/>
            <person name="Bovenberg R.A.L."/>
        </authorList>
    </citation>
    <scope>NUCLEOTIDE SEQUENCE [LARGE SCALE GENOMIC DNA]</scope>
    <source>
        <strain evidence="6">ATCC 28089 / DSM 1075 / NRRL 1951 / Wisconsin 54-1255</strain>
    </source>
</reference>
<evidence type="ECO:0000313" key="5">
    <source>
        <dbReference type="EMBL" id="CAP95137.1"/>
    </source>
</evidence>
<evidence type="ECO:0000313" key="6">
    <source>
        <dbReference type="Proteomes" id="UP000000724"/>
    </source>
</evidence>
<feature type="domain" description="FAD-binding" evidence="4">
    <location>
        <begin position="13"/>
        <end position="99"/>
    </location>
</feature>
<evidence type="ECO:0000256" key="3">
    <source>
        <dbReference type="ARBA" id="ARBA00023002"/>
    </source>
</evidence>
<dbReference type="EMBL" id="AM920436">
    <property type="protein sequence ID" value="CAP95137.1"/>
    <property type="molecule type" value="Genomic_DNA"/>
</dbReference>
<dbReference type="GO" id="GO:0071949">
    <property type="term" value="F:FAD binding"/>
    <property type="evidence" value="ECO:0007669"/>
    <property type="project" value="InterPro"/>
</dbReference>
<dbReference type="InterPro" id="IPR036188">
    <property type="entry name" value="FAD/NAD-bd_sf"/>
</dbReference>
<dbReference type="GO" id="GO:0016491">
    <property type="term" value="F:oxidoreductase activity"/>
    <property type="evidence" value="ECO:0007669"/>
    <property type="project" value="UniProtKB-KW"/>
</dbReference>
<dbReference type="InterPro" id="IPR002938">
    <property type="entry name" value="FAD-bd"/>
</dbReference>
<evidence type="ECO:0000256" key="1">
    <source>
        <dbReference type="ARBA" id="ARBA00022630"/>
    </source>
</evidence>